<accession>E7RGP3</accession>
<dbReference type="CDD" id="cd11333">
    <property type="entry name" value="AmyAc_SI_OligoGlu_DGase"/>
    <property type="match status" value="1"/>
</dbReference>
<comment type="caution">
    <text evidence="7">The sequence shown here is derived from an EMBL/GenBank/DDBJ whole genome shotgun (WGS) entry which is preliminary data.</text>
</comment>
<keyword evidence="2 5" id="KW-0378">Hydrolase</keyword>
<evidence type="ECO:0000259" key="6">
    <source>
        <dbReference type="SMART" id="SM00642"/>
    </source>
</evidence>
<dbReference type="Gene3D" id="2.60.40.1180">
    <property type="entry name" value="Golgi alpha-mannosidase II"/>
    <property type="match status" value="1"/>
</dbReference>
<dbReference type="InterPro" id="IPR006047">
    <property type="entry name" value="GH13_cat_dom"/>
</dbReference>
<dbReference type="Proteomes" id="UP000003052">
    <property type="component" value="Unassembled WGS sequence"/>
</dbReference>
<dbReference type="GO" id="GO:0043169">
    <property type="term" value="F:cation binding"/>
    <property type="evidence" value="ECO:0007669"/>
    <property type="project" value="InterPro"/>
</dbReference>
<reference evidence="7 8" key="1">
    <citation type="journal article" date="2011" name="J. Bacteriol.">
        <title>The Draft Genome of Planococcus donghaensis MPA1U2 Reveals Nonsporulation Pathways Controlled by a Conserved Spo0A Regulon.</title>
        <authorList>
            <person name="Pearson M.D."/>
            <person name="Noller H.F."/>
        </authorList>
    </citation>
    <scope>NUCLEOTIDE SEQUENCE [LARGE SCALE GENOMIC DNA]</scope>
    <source>
        <strain evidence="7 8">MPA1U2</strain>
    </source>
</reference>
<evidence type="ECO:0000313" key="8">
    <source>
        <dbReference type="Proteomes" id="UP000003052"/>
    </source>
</evidence>
<dbReference type="PANTHER" id="PTHR10357:SF178">
    <property type="entry name" value="OLIGO-1,6-GLUCOSIDASE 3-RELATED"/>
    <property type="match status" value="1"/>
</dbReference>
<dbReference type="EMBL" id="AEPB01000028">
    <property type="protein sequence ID" value="EGA89839.1"/>
    <property type="molecule type" value="Genomic_DNA"/>
</dbReference>
<proteinExistence type="inferred from homology"/>
<dbReference type="RefSeq" id="WP_008430483.1">
    <property type="nucleotide sequence ID" value="NZ_AEPB01000028.1"/>
</dbReference>
<gene>
    <name evidence="7" type="ORF">GPDM_08205</name>
</gene>
<evidence type="ECO:0000256" key="5">
    <source>
        <dbReference type="RuleBase" id="RU361134"/>
    </source>
</evidence>
<dbReference type="InterPro" id="IPR045857">
    <property type="entry name" value="O16G_dom_2"/>
</dbReference>
<organism evidence="7 8">
    <name type="scientific">Planococcus donghaensis MPA1U2</name>
    <dbReference type="NCBI Taxonomy" id="933115"/>
    <lineage>
        <taxon>Bacteria</taxon>
        <taxon>Bacillati</taxon>
        <taxon>Bacillota</taxon>
        <taxon>Bacilli</taxon>
        <taxon>Bacillales</taxon>
        <taxon>Caryophanaceae</taxon>
        <taxon>Planococcus</taxon>
    </lineage>
</organism>
<evidence type="ECO:0000256" key="4">
    <source>
        <dbReference type="RuleBase" id="RU003615"/>
    </source>
</evidence>
<dbReference type="InterPro" id="IPR017853">
    <property type="entry name" value="GH"/>
</dbReference>
<dbReference type="OrthoDB" id="9805159at2"/>
<dbReference type="SMART" id="SM00642">
    <property type="entry name" value="Aamy"/>
    <property type="match status" value="1"/>
</dbReference>
<name>E7RGP3_9BACL</name>
<keyword evidence="5" id="KW-0119">Carbohydrate metabolism</keyword>
<dbReference type="Pfam" id="PF00128">
    <property type="entry name" value="Alpha-amylase"/>
    <property type="match status" value="1"/>
</dbReference>
<dbReference type="GO" id="GO:0009313">
    <property type="term" value="P:oligosaccharide catabolic process"/>
    <property type="evidence" value="ECO:0007669"/>
    <property type="project" value="TreeGrafter"/>
</dbReference>
<dbReference type="FunFam" id="3.20.20.80:FF:000064">
    <property type="entry name" value="Oligo-1,6-glucosidase"/>
    <property type="match status" value="2"/>
</dbReference>
<dbReference type="PRINTS" id="PR00110">
    <property type="entry name" value="ALPHAAMYLASE"/>
</dbReference>
<evidence type="ECO:0000256" key="1">
    <source>
        <dbReference type="ARBA" id="ARBA00008061"/>
    </source>
</evidence>
<dbReference type="SUPFAM" id="SSF51011">
    <property type="entry name" value="Glycosyl hydrolase domain"/>
    <property type="match status" value="1"/>
</dbReference>
<comment type="catalytic activity">
    <reaction evidence="5">
        <text>Endohydrolysis of (1-&gt;4)-alpha-D-glucosidic linkages in polysaccharides containing three or more (1-&gt;4)-alpha-linked D-glucose units.</text>
        <dbReference type="EC" id="3.2.1.1"/>
    </reaction>
</comment>
<evidence type="ECO:0000313" key="7">
    <source>
        <dbReference type="EMBL" id="EGA89839.1"/>
    </source>
</evidence>
<sequence length="545" mass="64643">MDLKETWWKEAVVYQIYPRSFNDSNDDGIGDLNGITEKLDYLDELGVTIVWICPMYKSPNIDNGYDVSDYQEIMEEMGTMADFDRLLEELHKRGMRLIIDLVLNHTSDQHPWFLESKSSKDNPKRDWYVWRDQQTNWESIFGGPAWTFDPKTEQYYLHIYTKNQVDLNWENKEMRESIYEMIRWWMAKGVDGFRVDAINHLKKDYSNMPNPQNLPYVPAWEKFTEVEGLQDMLTELRDQVFKDSDVVTIGEANSVKSHNMEKWISEHDGKFNMIFHLEAHKPVDSNGVDNDLDVEDLKEVLNRWQQATHGIAWNSLYIENHDRPRTVSIWGNDQKYWYESATALGCMYFFMQGTPFIYQGQEIGMTNAPFDDIDMYHDVETKNIYRYKCKQGVPHEEVMRVIKKISRDHARTPMQWNNQDFAGFSKATPWLGVNPNYQWLNVEAQKEDPKSIWSFYKKMIHLRHNWKVLVYGTTELADSGCPYVYAYIREDQYTKMLIASNLSEKTCEWNSPYDAELFLSNYEERAKGILQPYEACVYFLKKEIY</sequence>
<dbReference type="AlphaFoldDB" id="E7RGP3"/>
<dbReference type="SUPFAM" id="SSF51445">
    <property type="entry name" value="(Trans)glycosidases"/>
    <property type="match status" value="1"/>
</dbReference>
<dbReference type="GO" id="GO:0004556">
    <property type="term" value="F:alpha-amylase activity"/>
    <property type="evidence" value="ECO:0007669"/>
    <property type="project" value="UniProtKB-UniRule"/>
</dbReference>
<evidence type="ECO:0000256" key="3">
    <source>
        <dbReference type="ARBA" id="ARBA00023295"/>
    </source>
</evidence>
<dbReference type="InterPro" id="IPR013780">
    <property type="entry name" value="Glyco_hydro_b"/>
</dbReference>
<feature type="domain" description="Glycosyl hydrolase family 13 catalytic" evidence="6">
    <location>
        <begin position="15"/>
        <end position="411"/>
    </location>
</feature>
<dbReference type="Gene3D" id="3.20.20.80">
    <property type="entry name" value="Glycosidases"/>
    <property type="match status" value="1"/>
</dbReference>
<comment type="similarity">
    <text evidence="1 4">Belongs to the glycosyl hydrolase 13 family.</text>
</comment>
<evidence type="ECO:0000256" key="2">
    <source>
        <dbReference type="ARBA" id="ARBA00022801"/>
    </source>
</evidence>
<dbReference type="Gene3D" id="3.90.400.10">
    <property type="entry name" value="Oligo-1,6-glucosidase, Domain 2"/>
    <property type="match status" value="1"/>
</dbReference>
<dbReference type="InterPro" id="IPR006046">
    <property type="entry name" value="Alpha_amylase"/>
</dbReference>
<dbReference type="eggNOG" id="COG0366">
    <property type="taxonomic scope" value="Bacteria"/>
</dbReference>
<dbReference type="PANTHER" id="PTHR10357">
    <property type="entry name" value="ALPHA-AMYLASE FAMILY MEMBER"/>
    <property type="match status" value="1"/>
</dbReference>
<dbReference type="FunFam" id="3.90.400.10:FF:000002">
    <property type="entry name" value="Sucrose isomerase"/>
    <property type="match status" value="1"/>
</dbReference>
<keyword evidence="3 5" id="KW-0326">Glycosidase</keyword>
<dbReference type="EC" id="3.2.1.1" evidence="5"/>
<protein>
    <recommendedName>
        <fullName evidence="5">Alpha-amylase</fullName>
        <ecNumber evidence="5">3.2.1.1</ecNumber>
    </recommendedName>
</protein>